<evidence type="ECO:0000256" key="4">
    <source>
        <dbReference type="ARBA" id="ARBA00022729"/>
    </source>
</evidence>
<dbReference type="InterPro" id="IPR044865">
    <property type="entry name" value="MRH_dom"/>
</dbReference>
<feature type="signal peptide" evidence="10">
    <location>
        <begin position="1"/>
        <end position="18"/>
    </location>
</feature>
<dbReference type="Proteomes" id="UP000663833">
    <property type="component" value="Unassembled WGS sequence"/>
</dbReference>
<evidence type="ECO:0000313" key="17">
    <source>
        <dbReference type="EMBL" id="CAF4340616.1"/>
    </source>
</evidence>
<evidence type="ECO:0000256" key="5">
    <source>
        <dbReference type="ARBA" id="ARBA00022989"/>
    </source>
</evidence>
<evidence type="ECO:0000256" key="6">
    <source>
        <dbReference type="ARBA" id="ARBA00023136"/>
    </source>
</evidence>
<proteinExistence type="predicted"/>
<dbReference type="SUPFAM" id="SSF50911">
    <property type="entry name" value="Mannose 6-phosphate receptor domain"/>
    <property type="match status" value="1"/>
</dbReference>
<dbReference type="InterPro" id="IPR009011">
    <property type="entry name" value="Man6P_isomerase_rcpt-bd_dom_sf"/>
</dbReference>
<dbReference type="InterPro" id="IPR028927">
    <property type="entry name" value="Man-6-P_rcpt"/>
</dbReference>
<dbReference type="Proteomes" id="UP000663825">
    <property type="component" value="Unassembled WGS sequence"/>
</dbReference>
<dbReference type="EMBL" id="CAJNYD010000496">
    <property type="protein sequence ID" value="CAF3266354.1"/>
    <property type="molecule type" value="Genomic_DNA"/>
</dbReference>
<evidence type="ECO:0000313" key="14">
    <source>
        <dbReference type="EMBL" id="CAF3398854.1"/>
    </source>
</evidence>
<sequence length="252" mass="27651">MDLFFLVLILLNIIQIDGSLESCRQTFGSHKYDLNQLSDLTILGTGGLFRYALTPCGLVPTNTCGKNTLPFERGMTSCQERIATATFEASMGFLDGYGKSPNLQFSENPQGPGTGIIMNISNALCNGGPRLVKITFICDKNIKKPTTMSVSENPACQFTVTIKAAEACPLTKDLTGGAIFIIILFVLVIVYVVSGVLYNRFKRKETGLALLPHVSFWLHLGELSLHGCKFTWNCIRRCSWQTSTPSTAYESV</sequence>
<dbReference type="EMBL" id="CAJOBP010000432">
    <property type="protein sequence ID" value="CAF4177503.1"/>
    <property type="molecule type" value="Genomic_DNA"/>
</dbReference>
<dbReference type="EMBL" id="CAJNYT010001170">
    <property type="protein sequence ID" value="CAF3398854.1"/>
    <property type="molecule type" value="Genomic_DNA"/>
</dbReference>
<dbReference type="Proteomes" id="UP000663872">
    <property type="component" value="Unassembled WGS sequence"/>
</dbReference>
<dbReference type="Proteomes" id="UP000663851">
    <property type="component" value="Unassembled WGS sequence"/>
</dbReference>
<evidence type="ECO:0000256" key="2">
    <source>
        <dbReference type="ARBA" id="ARBA00022448"/>
    </source>
</evidence>
<dbReference type="EMBL" id="CAJOBR010000094">
    <property type="protein sequence ID" value="CAF4463383.1"/>
    <property type="molecule type" value="Genomic_DNA"/>
</dbReference>
<keyword evidence="4 10" id="KW-0732">Signal</keyword>
<feature type="chain" id="PRO_5035617423" description="MRH domain-containing protein" evidence="10">
    <location>
        <begin position="19"/>
        <end position="252"/>
    </location>
</feature>
<dbReference type="Proteomes" id="UP000663838">
    <property type="component" value="Unassembled WGS sequence"/>
</dbReference>
<dbReference type="Proteomes" id="UP000663865">
    <property type="component" value="Unassembled WGS sequence"/>
</dbReference>
<dbReference type="EMBL" id="CAJNYV010005766">
    <property type="protein sequence ID" value="CAF3778777.1"/>
    <property type="molecule type" value="Genomic_DNA"/>
</dbReference>
<evidence type="ECO:0000313" key="15">
    <source>
        <dbReference type="EMBL" id="CAF3778777.1"/>
    </source>
</evidence>
<dbReference type="GO" id="GO:0000139">
    <property type="term" value="C:Golgi membrane"/>
    <property type="evidence" value="ECO:0007669"/>
    <property type="project" value="UniProtKB-SubCell"/>
</dbReference>
<evidence type="ECO:0000256" key="8">
    <source>
        <dbReference type="ARBA" id="ARBA00023180"/>
    </source>
</evidence>
<dbReference type="AlphaFoldDB" id="A0A818ZXS5"/>
<keyword evidence="7" id="KW-1015">Disulfide bond</keyword>
<evidence type="ECO:0000313" key="20">
    <source>
        <dbReference type="Proteomes" id="UP000663865"/>
    </source>
</evidence>
<dbReference type="Pfam" id="PF02157">
    <property type="entry name" value="Man-6-P_recep"/>
    <property type="match status" value="1"/>
</dbReference>
<comment type="caution">
    <text evidence="15">The sequence shown here is derived from an EMBL/GenBank/DDBJ whole genome shotgun (WGS) entry which is preliminary data.</text>
</comment>
<accession>A0A818ZXS5</accession>
<dbReference type="Proteomes" id="UP000663848">
    <property type="component" value="Unassembled WGS sequence"/>
</dbReference>
<dbReference type="PANTHER" id="PTHR15071">
    <property type="entry name" value="MANNOSE-6-PHOSPHATE RECEPTOR FAMILY MEMBER"/>
    <property type="match status" value="1"/>
</dbReference>
<evidence type="ECO:0000313" key="18">
    <source>
        <dbReference type="EMBL" id="CAF4463383.1"/>
    </source>
</evidence>
<keyword evidence="5 9" id="KW-1133">Transmembrane helix</keyword>
<dbReference type="Proteomes" id="UP000663873">
    <property type="component" value="Unassembled WGS sequence"/>
</dbReference>
<evidence type="ECO:0000256" key="9">
    <source>
        <dbReference type="SAM" id="Phobius"/>
    </source>
</evidence>
<evidence type="ECO:0000313" key="16">
    <source>
        <dbReference type="EMBL" id="CAF4177503.1"/>
    </source>
</evidence>
<comment type="subcellular location">
    <subcellularLocation>
        <location evidence="1">Endomembrane system</location>
    </subcellularLocation>
</comment>
<keyword evidence="3 9" id="KW-0812">Transmembrane</keyword>
<dbReference type="EMBL" id="CAJOBO010001123">
    <property type="protein sequence ID" value="CAF4340616.1"/>
    <property type="molecule type" value="Genomic_DNA"/>
</dbReference>
<evidence type="ECO:0000256" key="1">
    <source>
        <dbReference type="ARBA" id="ARBA00004308"/>
    </source>
</evidence>
<keyword evidence="8" id="KW-0325">Glycoprotein</keyword>
<feature type="transmembrane region" description="Helical" evidence="9">
    <location>
        <begin position="178"/>
        <end position="198"/>
    </location>
</feature>
<reference evidence="15" key="1">
    <citation type="submission" date="2021-02" db="EMBL/GenBank/DDBJ databases">
        <authorList>
            <person name="Nowell W R."/>
        </authorList>
    </citation>
    <scope>NUCLEOTIDE SEQUENCE</scope>
</reference>
<evidence type="ECO:0000256" key="7">
    <source>
        <dbReference type="ARBA" id="ARBA00023157"/>
    </source>
</evidence>
<dbReference type="EMBL" id="CAJNXB010000008">
    <property type="protein sequence ID" value="CAF2978949.1"/>
    <property type="molecule type" value="Genomic_DNA"/>
</dbReference>
<protein>
    <recommendedName>
        <fullName evidence="11">MRH domain-containing protein</fullName>
    </recommendedName>
</protein>
<evidence type="ECO:0000313" key="12">
    <source>
        <dbReference type="EMBL" id="CAF2978949.1"/>
    </source>
</evidence>
<keyword evidence="6 9" id="KW-0472">Membrane</keyword>
<dbReference type="EMBL" id="CAJOBS010001140">
    <property type="protein sequence ID" value="CAF4693302.1"/>
    <property type="molecule type" value="Genomic_DNA"/>
</dbReference>
<keyword evidence="2" id="KW-0813">Transport</keyword>
<dbReference type="PANTHER" id="PTHR15071:SF0">
    <property type="entry name" value="MANNOSE 6-PHOSPHATE RECEPTOR-LIKE PROTEIN 1"/>
    <property type="match status" value="1"/>
</dbReference>
<evidence type="ECO:0000256" key="3">
    <source>
        <dbReference type="ARBA" id="ARBA00022692"/>
    </source>
</evidence>
<evidence type="ECO:0000313" key="21">
    <source>
        <dbReference type="Proteomes" id="UP000663873"/>
    </source>
</evidence>
<name>A0A818ZXS5_9BILA</name>
<keyword evidence="21" id="KW-1185">Reference proteome</keyword>
<dbReference type="OrthoDB" id="10020412at2759"/>
<evidence type="ECO:0000259" key="11">
    <source>
        <dbReference type="PROSITE" id="PS51914"/>
    </source>
</evidence>
<dbReference type="GO" id="GO:0010008">
    <property type="term" value="C:endosome membrane"/>
    <property type="evidence" value="ECO:0007669"/>
    <property type="project" value="UniProtKB-SubCell"/>
</dbReference>
<dbReference type="PROSITE" id="PS51914">
    <property type="entry name" value="MRH"/>
    <property type="match status" value="1"/>
</dbReference>
<evidence type="ECO:0000313" key="13">
    <source>
        <dbReference type="EMBL" id="CAF3266354.1"/>
    </source>
</evidence>
<dbReference type="Gene3D" id="2.70.130.10">
    <property type="entry name" value="Mannose-6-phosphate receptor binding domain"/>
    <property type="match status" value="1"/>
</dbReference>
<evidence type="ECO:0000256" key="10">
    <source>
        <dbReference type="SAM" id="SignalP"/>
    </source>
</evidence>
<gene>
    <name evidence="14" type="ORF">GRG538_LOCUS9827</name>
    <name evidence="17" type="ORF">HFQ381_LOCUS16083</name>
    <name evidence="15" type="ORF">KIK155_LOCUS31244</name>
    <name evidence="13" type="ORF">LUA448_LOCUS5700</name>
    <name evidence="18" type="ORF">QYT958_LOCUS1615</name>
    <name evidence="12" type="ORF">TIS948_LOCUS337</name>
    <name evidence="19" type="ORF">TOA249_LOCUS16588</name>
    <name evidence="16" type="ORF">UJA718_LOCUS5095</name>
</gene>
<organism evidence="15 20">
    <name type="scientific">Rotaria socialis</name>
    <dbReference type="NCBI Taxonomy" id="392032"/>
    <lineage>
        <taxon>Eukaryota</taxon>
        <taxon>Metazoa</taxon>
        <taxon>Spiralia</taxon>
        <taxon>Gnathifera</taxon>
        <taxon>Rotifera</taxon>
        <taxon>Eurotatoria</taxon>
        <taxon>Bdelloidea</taxon>
        <taxon>Philodinida</taxon>
        <taxon>Philodinidae</taxon>
        <taxon>Rotaria</taxon>
    </lineage>
</organism>
<evidence type="ECO:0000313" key="19">
    <source>
        <dbReference type="EMBL" id="CAF4693302.1"/>
    </source>
</evidence>
<feature type="domain" description="MRH" evidence="11">
    <location>
        <begin position="21"/>
        <end position="170"/>
    </location>
</feature>